<dbReference type="InterPro" id="IPR036322">
    <property type="entry name" value="WD40_repeat_dom_sf"/>
</dbReference>
<feature type="compositionally biased region" description="Basic and acidic residues" evidence="5">
    <location>
        <begin position="170"/>
        <end position="184"/>
    </location>
</feature>
<evidence type="ECO:0000256" key="1">
    <source>
        <dbReference type="ARBA" id="ARBA00022574"/>
    </source>
</evidence>
<keyword evidence="4" id="KW-0175">Coiled coil</keyword>
<dbReference type="InterPro" id="IPR001680">
    <property type="entry name" value="WD40_rpt"/>
</dbReference>
<feature type="repeat" description="WD" evidence="3">
    <location>
        <begin position="619"/>
        <end position="660"/>
    </location>
</feature>
<name>A0A9W8A402_9FUNG</name>
<feature type="repeat" description="WD" evidence="3">
    <location>
        <begin position="509"/>
        <end position="553"/>
    </location>
</feature>
<dbReference type="PROSITE" id="PS50294">
    <property type="entry name" value="WD_REPEATS_REGION"/>
    <property type="match status" value="2"/>
</dbReference>
<gene>
    <name evidence="6" type="primary">ADI1_1</name>
    <name evidence="6" type="ORF">H4219_001172</name>
</gene>
<evidence type="ECO:0000313" key="6">
    <source>
        <dbReference type="EMBL" id="KAJ1920614.1"/>
    </source>
</evidence>
<accession>A0A9W8A402</accession>
<feature type="repeat" description="WD" evidence="3">
    <location>
        <begin position="567"/>
        <end position="608"/>
    </location>
</feature>
<feature type="coiled-coil region" evidence="4">
    <location>
        <begin position="63"/>
        <end position="97"/>
    </location>
</feature>
<feature type="region of interest" description="Disordered" evidence="5">
    <location>
        <begin position="98"/>
        <end position="123"/>
    </location>
</feature>
<keyword evidence="6" id="KW-0223">Dioxygenase</keyword>
<feature type="repeat" description="WD" evidence="3">
    <location>
        <begin position="765"/>
        <end position="806"/>
    </location>
</feature>
<dbReference type="PRINTS" id="PR00320">
    <property type="entry name" value="GPROTEINBRPT"/>
</dbReference>
<feature type="region of interest" description="Disordered" evidence="5">
    <location>
        <begin position="1"/>
        <end position="25"/>
    </location>
</feature>
<organism evidence="6 7">
    <name type="scientific">Mycoemilia scoparia</name>
    <dbReference type="NCBI Taxonomy" id="417184"/>
    <lineage>
        <taxon>Eukaryota</taxon>
        <taxon>Fungi</taxon>
        <taxon>Fungi incertae sedis</taxon>
        <taxon>Zoopagomycota</taxon>
        <taxon>Kickxellomycotina</taxon>
        <taxon>Kickxellomycetes</taxon>
        <taxon>Kickxellales</taxon>
        <taxon>Kickxellaceae</taxon>
        <taxon>Mycoemilia</taxon>
    </lineage>
</organism>
<dbReference type="OrthoDB" id="45256at2759"/>
<evidence type="ECO:0000256" key="3">
    <source>
        <dbReference type="PROSITE-ProRule" id="PRU00221"/>
    </source>
</evidence>
<dbReference type="PANTHER" id="PTHR15653">
    <property type="entry name" value="STRIATIN"/>
    <property type="match status" value="1"/>
</dbReference>
<feature type="region of interest" description="Disordered" evidence="5">
    <location>
        <begin position="204"/>
        <end position="408"/>
    </location>
</feature>
<evidence type="ECO:0000256" key="5">
    <source>
        <dbReference type="SAM" id="MobiDB-lite"/>
    </source>
</evidence>
<dbReference type="SMART" id="SM00320">
    <property type="entry name" value="WD40"/>
    <property type="match status" value="6"/>
</dbReference>
<protein>
    <submittedName>
        <fullName evidence="6">1,2-dihydroxy-3-keto-5-methylthiopentene dioxygenase</fullName>
    </submittedName>
</protein>
<feature type="region of interest" description="Disordered" evidence="5">
    <location>
        <begin position="449"/>
        <end position="485"/>
    </location>
</feature>
<feature type="compositionally biased region" description="Polar residues" evidence="5">
    <location>
        <begin position="304"/>
        <end position="326"/>
    </location>
</feature>
<dbReference type="GO" id="GO:0051213">
    <property type="term" value="F:dioxygenase activity"/>
    <property type="evidence" value="ECO:0007669"/>
    <property type="project" value="UniProtKB-KW"/>
</dbReference>
<dbReference type="InterPro" id="IPR051488">
    <property type="entry name" value="WD_repeat_striatin"/>
</dbReference>
<dbReference type="Pfam" id="PF00400">
    <property type="entry name" value="WD40"/>
    <property type="match status" value="5"/>
</dbReference>
<proteinExistence type="predicted"/>
<evidence type="ECO:0000313" key="7">
    <source>
        <dbReference type="Proteomes" id="UP001150538"/>
    </source>
</evidence>
<feature type="compositionally biased region" description="Basic and acidic residues" evidence="5">
    <location>
        <begin position="284"/>
        <end position="302"/>
    </location>
</feature>
<dbReference type="SUPFAM" id="SSF50978">
    <property type="entry name" value="WD40 repeat-like"/>
    <property type="match status" value="1"/>
</dbReference>
<keyword evidence="6" id="KW-0560">Oxidoreductase</keyword>
<dbReference type="Proteomes" id="UP001150538">
    <property type="component" value="Unassembled WGS sequence"/>
</dbReference>
<dbReference type="Gene3D" id="2.130.10.10">
    <property type="entry name" value="YVTN repeat-like/Quinoprotein amine dehydrogenase"/>
    <property type="match status" value="3"/>
</dbReference>
<comment type="caution">
    <text evidence="6">The sequence shown here is derived from an EMBL/GenBank/DDBJ whole genome shotgun (WGS) entry which is preliminary data.</text>
</comment>
<dbReference type="AlphaFoldDB" id="A0A9W8A402"/>
<feature type="compositionally biased region" description="Basic and acidic residues" evidence="5">
    <location>
        <begin position="235"/>
        <end position="246"/>
    </location>
</feature>
<evidence type="ECO:0000256" key="2">
    <source>
        <dbReference type="ARBA" id="ARBA00022737"/>
    </source>
</evidence>
<dbReference type="EMBL" id="JANBPU010000011">
    <property type="protein sequence ID" value="KAJ1920614.1"/>
    <property type="molecule type" value="Genomic_DNA"/>
</dbReference>
<sequence>MAPNTKPEAEKHSVESAQPPKRQKEAMNLTFPGALDYLYSTWESFKIQQESWEIERARLKTKIIFLTKQNKKLQDIYKSYQQKISFLESALRQSRKQLQDKAFKEKEQPSSTEARKQEDERSPLVDFDIDRIIEVTKQQRGFSEDISKNMAEILKMYDMTPSSSDSGDSTSKDSTKDKEKDKEIMNTMDDAKDIAGTNDVEPDVLYNPPMLDHTTNKHKELGNNEKANPEMTRTIQKDDREEHLRSVMEPFPTLHQKAQDRDPIAKPPTSANEHKRRARAQSLDSDKTPSHSDKQPTHRGNDMIHNQNTIFSGNIRRSSSSMQDNKSTVEHKAHSDESTNPSSRGEKRDGQTNVPPEKKDKPSSTRSLSKISRRTSLPATLIATTATKNMDLRKSRTDPIPSTHFGQEKSLSELKAPINAVINSIKFGTQKKQVVQNLITMGYKPIHPEGRRSLDSALQSVSKSQKLHVDKPARPSSISGRSFDKTSLAADGGTIPMGKKILHPIPELLHCHLDTVRSVDLRIAENGHTQLIVGSEDGLVTLWDIKQTENLEPRLNPKSSFVPHKMFRGHKAAVTSVVFDTDHIWAYSAGMDAGIHVWSLNTTSQRDMNLCSDFSDRVLTGHRDAIWDLSLSKDKNWLASASADGTCAIWNTHSTSLRPVTYLRYNESSKNTITKGAPVPTTLCFLPEQYCGLVVGFSSGAAQLFNPETSQLLVSWTPKSKSLLPGDAINKVAAGRYSKSIAFACSENGRVLLLDTRSSKIEHSWQASKQAITALDVDTEQMQLVTGGTDSVLRWWDVRAHNCYAEDISYTNKGGESISSVRIGPQKHFVATGSADGVVRLYSDDLR</sequence>
<keyword evidence="7" id="KW-1185">Reference proteome</keyword>
<reference evidence="6" key="1">
    <citation type="submission" date="2022-07" db="EMBL/GenBank/DDBJ databases">
        <title>Phylogenomic reconstructions and comparative analyses of Kickxellomycotina fungi.</title>
        <authorList>
            <person name="Reynolds N.K."/>
            <person name="Stajich J.E."/>
            <person name="Barry K."/>
            <person name="Grigoriev I.V."/>
            <person name="Crous P."/>
            <person name="Smith M.E."/>
        </authorList>
    </citation>
    <scope>NUCLEOTIDE SEQUENCE</scope>
    <source>
        <strain evidence="6">NBRC 100468</strain>
    </source>
</reference>
<feature type="region of interest" description="Disordered" evidence="5">
    <location>
        <begin position="158"/>
        <end position="184"/>
    </location>
</feature>
<keyword evidence="1 3" id="KW-0853">WD repeat</keyword>
<dbReference type="PROSITE" id="PS50082">
    <property type="entry name" value="WD_REPEATS_2"/>
    <property type="match status" value="4"/>
</dbReference>
<keyword evidence="2" id="KW-0677">Repeat</keyword>
<feature type="compositionally biased region" description="Basic and acidic residues" evidence="5">
    <location>
        <begin position="214"/>
        <end position="223"/>
    </location>
</feature>
<dbReference type="InterPro" id="IPR020472">
    <property type="entry name" value="WD40_PAC1"/>
</dbReference>
<feature type="compositionally biased region" description="Basic and acidic residues" evidence="5">
    <location>
        <begin position="327"/>
        <end position="337"/>
    </location>
</feature>
<dbReference type="InterPro" id="IPR015943">
    <property type="entry name" value="WD40/YVTN_repeat-like_dom_sf"/>
</dbReference>
<evidence type="ECO:0000256" key="4">
    <source>
        <dbReference type="SAM" id="Coils"/>
    </source>
</evidence>
<dbReference type="Gene3D" id="1.20.5.300">
    <property type="match status" value="1"/>
</dbReference>
<feature type="compositionally biased region" description="Basic and acidic residues" evidence="5">
    <location>
        <begin position="344"/>
        <end position="363"/>
    </location>
</feature>
<dbReference type="PANTHER" id="PTHR15653:SF0">
    <property type="entry name" value="CONNECTOR OF KINASE TO AP-1, ISOFORM E"/>
    <property type="match status" value="1"/>
</dbReference>
<feature type="compositionally biased region" description="Polar residues" evidence="5">
    <location>
        <begin position="364"/>
        <end position="388"/>
    </location>
</feature>